<dbReference type="HOGENOM" id="CLU_076555_0_1_5"/>
<keyword evidence="3" id="KW-1185">Reference proteome</keyword>
<dbReference type="KEGG" id="rva:Rvan_0810"/>
<dbReference type="Pfam" id="PF00535">
    <property type="entry name" value="Glycos_transf_2"/>
    <property type="match status" value="1"/>
</dbReference>
<dbReference type="InterPro" id="IPR001173">
    <property type="entry name" value="Glyco_trans_2-like"/>
</dbReference>
<evidence type="ECO:0000313" key="2">
    <source>
        <dbReference type="EMBL" id="ADP70086.1"/>
    </source>
</evidence>
<dbReference type="RefSeq" id="WP_013418490.1">
    <property type="nucleotide sequence ID" value="NC_014664.1"/>
</dbReference>
<organism evidence="2 3">
    <name type="scientific">Rhodomicrobium vannielii (strain ATCC 17100 / DSM 162 / LMG 4299 / NCIMB 10020 / ATH 3.1.1)</name>
    <dbReference type="NCBI Taxonomy" id="648757"/>
    <lineage>
        <taxon>Bacteria</taxon>
        <taxon>Pseudomonadati</taxon>
        <taxon>Pseudomonadota</taxon>
        <taxon>Alphaproteobacteria</taxon>
        <taxon>Hyphomicrobiales</taxon>
        <taxon>Hyphomicrobiaceae</taxon>
        <taxon>Rhodomicrobium</taxon>
    </lineage>
</organism>
<evidence type="ECO:0000313" key="3">
    <source>
        <dbReference type="Proteomes" id="UP000001399"/>
    </source>
</evidence>
<dbReference type="Proteomes" id="UP000001399">
    <property type="component" value="Chromosome"/>
</dbReference>
<accession>E3I173</accession>
<sequence length="277" mass="32229">MDQIHMFHLSRRAFLQSRLDIPIASDVIVSLTSFPQRFQKLHLCVRSLLLQKMRPEKVVLFLSREDIEKTGIPRETQSLQSDLFEIIVTEENLRPYKKLIPAYERYSGKVIITADDDIIYPDDYVSRLVETRDKNPGCAISLEPRLMLAKNDTAFLDYNRWPIVNGIAGMQVFGRGGAGVLYPPDCFHQDITRRDLFMTLAPTTDDVWFKVMLYLAGTRVASPYRKKQERWKSLKYRQKNALWDYNRLGVNDKNLAAIMRHYGLRTRDFLFAETSAS</sequence>
<name>E3I173_RHOVT</name>
<protein>
    <submittedName>
        <fullName evidence="2">Zn-dependent alcohol dehydrogenase, class III</fullName>
    </submittedName>
</protein>
<dbReference type="STRING" id="648757.Rvan_0810"/>
<dbReference type="eggNOG" id="COG0463">
    <property type="taxonomic scope" value="Bacteria"/>
</dbReference>
<dbReference type="SUPFAM" id="SSF53448">
    <property type="entry name" value="Nucleotide-diphospho-sugar transferases"/>
    <property type="match status" value="1"/>
</dbReference>
<proteinExistence type="predicted"/>
<gene>
    <name evidence="2" type="ordered locus">Rvan_0810</name>
</gene>
<feature type="domain" description="Glycosyltransferase 2-like" evidence="1">
    <location>
        <begin position="39"/>
        <end position="136"/>
    </location>
</feature>
<dbReference type="AlphaFoldDB" id="E3I173"/>
<dbReference type="InterPro" id="IPR029044">
    <property type="entry name" value="Nucleotide-diphossugar_trans"/>
</dbReference>
<reference evidence="3" key="1">
    <citation type="journal article" date="2011" name="J. Bacteriol.">
        <title>Genome sequences of eight morphologically diverse alphaproteobacteria.</title>
        <authorList>
            <consortium name="US DOE Joint Genome Institute"/>
            <person name="Brown P.J."/>
            <person name="Kysela D.T."/>
            <person name="Buechlein A."/>
            <person name="Hemmerich C."/>
            <person name="Brun Y.V."/>
        </authorList>
    </citation>
    <scope>NUCLEOTIDE SEQUENCE [LARGE SCALE GENOMIC DNA]</scope>
    <source>
        <strain evidence="3">ATCC 17100 / ATH 3.1.1 / DSM 162 / LMG 4299</strain>
    </source>
</reference>
<dbReference type="OrthoDB" id="5465469at2"/>
<dbReference type="EMBL" id="CP002292">
    <property type="protein sequence ID" value="ADP70086.1"/>
    <property type="molecule type" value="Genomic_DNA"/>
</dbReference>
<evidence type="ECO:0000259" key="1">
    <source>
        <dbReference type="Pfam" id="PF00535"/>
    </source>
</evidence>